<dbReference type="PANTHER" id="PTHR43790">
    <property type="entry name" value="CARBOHYDRATE TRANSPORT ATP-BINDING PROTEIN MG119-RELATED"/>
    <property type="match status" value="1"/>
</dbReference>
<dbReference type="PROSITE" id="PS50893">
    <property type="entry name" value="ABC_TRANSPORTER_2"/>
    <property type="match status" value="2"/>
</dbReference>
<dbReference type="PANTHER" id="PTHR43790:SF4">
    <property type="entry name" value="GUANOSINE IMPORT ATP-BINDING PROTEIN NUPO"/>
    <property type="match status" value="1"/>
</dbReference>
<evidence type="ECO:0000313" key="10">
    <source>
        <dbReference type="EMBL" id="GFP18889.1"/>
    </source>
</evidence>
<evidence type="ECO:0000256" key="2">
    <source>
        <dbReference type="ARBA" id="ARBA00022448"/>
    </source>
</evidence>
<gene>
    <name evidence="10" type="ORF">HKBW3S03_00394</name>
</gene>
<evidence type="ECO:0000256" key="8">
    <source>
        <dbReference type="ARBA" id="ARBA00023136"/>
    </source>
</evidence>
<dbReference type="SUPFAM" id="SSF52540">
    <property type="entry name" value="P-loop containing nucleoside triphosphate hydrolases"/>
    <property type="match status" value="2"/>
</dbReference>
<evidence type="ECO:0000256" key="1">
    <source>
        <dbReference type="ARBA" id="ARBA00004202"/>
    </source>
</evidence>
<dbReference type="InterPro" id="IPR027417">
    <property type="entry name" value="P-loop_NTPase"/>
</dbReference>
<dbReference type="SMART" id="SM00382">
    <property type="entry name" value="AAA"/>
    <property type="match status" value="1"/>
</dbReference>
<feature type="domain" description="ABC transporter" evidence="9">
    <location>
        <begin position="263"/>
        <end position="506"/>
    </location>
</feature>
<dbReference type="Pfam" id="PF00005">
    <property type="entry name" value="ABC_tran"/>
    <property type="match status" value="2"/>
</dbReference>
<dbReference type="Proteomes" id="UP000574717">
    <property type="component" value="Unassembled WGS sequence"/>
</dbReference>
<sequence length="514" mass="55746">MTPDHPIHDMAVAMYGIVKRFPGVVANDRITLEVEAGEIHALLGENGAGKTTLMNILYGIYGPDAGEIHVRGQQVTIGSPRDAIRLGIGMIHQHFRLVVTHTVAENVALGLPGGDFFFPERAVWRKLGQFSKKYGLTVDPEARIWQLSAGEQQRVEILKALYRGADILILDEPTSMLTPGEIKELLTTLRHMATEGHTVIFITHKLEEVMAISDQVTVLRQGKVVATLKTGQTDERELARLMVGHEMLFRLDKKPAQPGQTILQVEGLHVLGDKGLPAVKDVSLNVAAGEIVGIAGVAGNGQRELAEALVGLRPVLAGRVLLGGQGVTHSPPRLRIEQGICYVPGERLTGLIPNMSVAENLILKNYRYAPFTKGPFLNRTAITRYADDLIAQYAVCTPSRETLVRVLSGGNIQRTLLARECSGAPVLLIAAHPTSGVDVGVTETIRQLLLDQRNRGIAILLISEDLEEVLTLSDRIAVMFNGQIMGILPAGEVDLEKIGLMMAGTYRSTVGEAV</sequence>
<keyword evidence="3" id="KW-1003">Cell membrane</keyword>
<dbReference type="EMBL" id="BLRU01000020">
    <property type="protein sequence ID" value="GFP18889.1"/>
    <property type="molecule type" value="Genomic_DNA"/>
</dbReference>
<dbReference type="CDD" id="cd03216">
    <property type="entry name" value="ABC_Carb_Monos_I"/>
    <property type="match status" value="1"/>
</dbReference>
<dbReference type="PROSITE" id="PS00211">
    <property type="entry name" value="ABC_TRANSPORTER_1"/>
    <property type="match status" value="1"/>
</dbReference>
<evidence type="ECO:0000256" key="4">
    <source>
        <dbReference type="ARBA" id="ARBA00022737"/>
    </source>
</evidence>
<dbReference type="GO" id="GO:0005886">
    <property type="term" value="C:plasma membrane"/>
    <property type="evidence" value="ECO:0007669"/>
    <property type="project" value="UniProtKB-SubCell"/>
</dbReference>
<protein>
    <submittedName>
        <fullName evidence="10">Simple sugar transport system ATP-binding protein</fullName>
    </submittedName>
</protein>
<dbReference type="FunFam" id="3.40.50.300:FF:000127">
    <property type="entry name" value="Ribose import ATP-binding protein RbsA"/>
    <property type="match status" value="1"/>
</dbReference>
<evidence type="ECO:0000256" key="3">
    <source>
        <dbReference type="ARBA" id="ARBA00022475"/>
    </source>
</evidence>
<accession>A0A6V8NF62</accession>
<evidence type="ECO:0000256" key="7">
    <source>
        <dbReference type="ARBA" id="ARBA00022967"/>
    </source>
</evidence>
<dbReference type="InterPro" id="IPR003593">
    <property type="entry name" value="AAA+_ATPase"/>
</dbReference>
<evidence type="ECO:0000256" key="5">
    <source>
        <dbReference type="ARBA" id="ARBA00022741"/>
    </source>
</evidence>
<dbReference type="CDD" id="cd03215">
    <property type="entry name" value="ABC_Carb_Monos_II"/>
    <property type="match status" value="1"/>
</dbReference>
<keyword evidence="4" id="KW-0677">Repeat</keyword>
<comment type="subcellular location">
    <subcellularLocation>
        <location evidence="1">Cell membrane</location>
        <topology evidence="1">Peripheral membrane protein</topology>
    </subcellularLocation>
</comment>
<reference evidence="10 11" key="1">
    <citation type="journal article" date="2020" name="Front. Microbiol.">
        <title>Single-cell genomics of novel Actinobacteria with the Wood-Ljungdahl pathway discovered in a serpentinizing system.</title>
        <authorList>
            <person name="Merino N."/>
            <person name="Kawai M."/>
            <person name="Boyd E.S."/>
            <person name="Colman D.R."/>
            <person name="McGlynn S.E."/>
            <person name="Nealson K.H."/>
            <person name="Kurokawa K."/>
            <person name="Hongoh Y."/>
        </authorList>
    </citation>
    <scope>NUCLEOTIDE SEQUENCE [LARGE SCALE GENOMIC DNA]</scope>
    <source>
        <strain evidence="10 11">S03</strain>
    </source>
</reference>
<dbReference type="Gene3D" id="3.40.50.300">
    <property type="entry name" value="P-loop containing nucleotide triphosphate hydrolases"/>
    <property type="match status" value="2"/>
</dbReference>
<organism evidence="10 11">
    <name type="scientific">Candidatus Hakubella thermalkaliphila</name>
    <dbReference type="NCBI Taxonomy" id="2754717"/>
    <lineage>
        <taxon>Bacteria</taxon>
        <taxon>Bacillati</taxon>
        <taxon>Actinomycetota</taxon>
        <taxon>Actinomycetota incertae sedis</taxon>
        <taxon>Candidatus Hakubellales</taxon>
        <taxon>Candidatus Hakubellaceae</taxon>
        <taxon>Candidatus Hakubella</taxon>
    </lineage>
</organism>
<keyword evidence="7" id="KW-1278">Translocase</keyword>
<keyword evidence="6 10" id="KW-0067">ATP-binding</keyword>
<dbReference type="GO" id="GO:0005524">
    <property type="term" value="F:ATP binding"/>
    <property type="evidence" value="ECO:0007669"/>
    <property type="project" value="UniProtKB-KW"/>
</dbReference>
<proteinExistence type="predicted"/>
<dbReference type="AlphaFoldDB" id="A0A6V8NF62"/>
<feature type="domain" description="ABC transporter" evidence="9">
    <location>
        <begin position="12"/>
        <end position="246"/>
    </location>
</feature>
<keyword evidence="8" id="KW-0472">Membrane</keyword>
<name>A0A6V8NF62_9ACTN</name>
<evidence type="ECO:0000259" key="9">
    <source>
        <dbReference type="PROSITE" id="PS50893"/>
    </source>
</evidence>
<keyword evidence="2" id="KW-0813">Transport</keyword>
<dbReference type="InterPro" id="IPR003439">
    <property type="entry name" value="ABC_transporter-like_ATP-bd"/>
</dbReference>
<keyword evidence="10" id="KW-0762">Sugar transport</keyword>
<dbReference type="InterPro" id="IPR050107">
    <property type="entry name" value="ABC_carbohydrate_import_ATPase"/>
</dbReference>
<dbReference type="InterPro" id="IPR017871">
    <property type="entry name" value="ABC_transporter-like_CS"/>
</dbReference>
<comment type="caution">
    <text evidence="10">The sequence shown here is derived from an EMBL/GenBank/DDBJ whole genome shotgun (WGS) entry which is preliminary data.</text>
</comment>
<evidence type="ECO:0000313" key="11">
    <source>
        <dbReference type="Proteomes" id="UP000574717"/>
    </source>
</evidence>
<keyword evidence="5" id="KW-0547">Nucleotide-binding</keyword>
<dbReference type="GO" id="GO:0016887">
    <property type="term" value="F:ATP hydrolysis activity"/>
    <property type="evidence" value="ECO:0007669"/>
    <property type="project" value="InterPro"/>
</dbReference>
<evidence type="ECO:0000256" key="6">
    <source>
        <dbReference type="ARBA" id="ARBA00022840"/>
    </source>
</evidence>